<feature type="transmembrane region" description="Helical" evidence="1">
    <location>
        <begin position="6"/>
        <end position="22"/>
    </location>
</feature>
<sequence length="193" mass="20938">MSTTAAQIASLLLSVATLAVLLRQLLHPTLLRLLPIISSVISLQFAYDEYAFLCCWVQDSYRQQADALLPVWFTHWGPWGTRVVFTSFTLSLGAGFANIIACASAPETGSAKFWYAAGVFFAVSHLLIFGPRALKLLGMIRQGKPEGASTASLREWLEMHAVRSFTTDLPAAICFIVAGVLSLEAVDGKRSSA</sequence>
<proteinExistence type="predicted"/>
<feature type="transmembrane region" description="Helical" evidence="1">
    <location>
        <begin position="79"/>
        <end position="101"/>
    </location>
</feature>
<organism evidence="2 3">
    <name type="scientific">Cordyceps confragosa</name>
    <name type="common">Lecanicillium lecanii</name>
    <dbReference type="NCBI Taxonomy" id="2714763"/>
    <lineage>
        <taxon>Eukaryota</taxon>
        <taxon>Fungi</taxon>
        <taxon>Dikarya</taxon>
        <taxon>Ascomycota</taxon>
        <taxon>Pezizomycotina</taxon>
        <taxon>Sordariomycetes</taxon>
        <taxon>Hypocreomycetidae</taxon>
        <taxon>Hypocreales</taxon>
        <taxon>Cordycipitaceae</taxon>
        <taxon>Akanthomyces</taxon>
    </lineage>
</organism>
<reference evidence="2 3" key="1">
    <citation type="submission" date="2016-03" db="EMBL/GenBank/DDBJ databases">
        <title>Fine-scale spatial genetic structure of a fungal parasite of coffee scale insects.</title>
        <authorList>
            <person name="Jackson D."/>
            <person name="Zemenick K.A."/>
            <person name="Malloure B."/>
            <person name="Quandt C.A."/>
            <person name="James T.Y."/>
        </authorList>
    </citation>
    <scope>NUCLEOTIDE SEQUENCE [LARGE SCALE GENOMIC DNA]</scope>
    <source>
        <strain evidence="2 3">UM487</strain>
    </source>
</reference>
<comment type="caution">
    <text evidence="2">The sequence shown here is derived from an EMBL/GenBank/DDBJ whole genome shotgun (WGS) entry which is preliminary data.</text>
</comment>
<keyword evidence="1" id="KW-0472">Membrane</keyword>
<protein>
    <submittedName>
        <fullName evidence="2">Uncharacterized protein</fullName>
    </submittedName>
</protein>
<dbReference type="OrthoDB" id="1523883at2759"/>
<gene>
    <name evidence="2" type="ORF">LLEC1_00904</name>
</gene>
<feature type="transmembrane region" description="Helical" evidence="1">
    <location>
        <begin position="113"/>
        <end position="134"/>
    </location>
</feature>
<evidence type="ECO:0000313" key="2">
    <source>
        <dbReference type="EMBL" id="OAR03645.1"/>
    </source>
</evidence>
<keyword evidence="1" id="KW-0812">Transmembrane</keyword>
<keyword evidence="1" id="KW-1133">Transmembrane helix</keyword>
<keyword evidence="3" id="KW-1185">Reference proteome</keyword>
<accession>A0A179IMQ7</accession>
<dbReference type="OMA" id="PLWFTNW"/>
<evidence type="ECO:0000313" key="3">
    <source>
        <dbReference type="Proteomes" id="UP000243081"/>
    </source>
</evidence>
<dbReference type="EMBL" id="LUKN01000256">
    <property type="protein sequence ID" value="OAR03645.1"/>
    <property type="molecule type" value="Genomic_DNA"/>
</dbReference>
<evidence type="ECO:0000256" key="1">
    <source>
        <dbReference type="SAM" id="Phobius"/>
    </source>
</evidence>
<dbReference type="AlphaFoldDB" id="A0A179IMQ7"/>
<dbReference type="Proteomes" id="UP000243081">
    <property type="component" value="Unassembled WGS sequence"/>
</dbReference>
<name>A0A179IMQ7_CORDF</name>
<feature type="transmembrane region" description="Helical" evidence="1">
    <location>
        <begin position="29"/>
        <end position="47"/>
    </location>
</feature>